<dbReference type="EMBL" id="SACO01000001">
    <property type="protein sequence ID" value="RVU07969.1"/>
    <property type="molecule type" value="Genomic_DNA"/>
</dbReference>
<organism evidence="2 3">
    <name type="scientific">Novosphingobium umbonatum</name>
    <dbReference type="NCBI Taxonomy" id="1908524"/>
    <lineage>
        <taxon>Bacteria</taxon>
        <taxon>Pseudomonadati</taxon>
        <taxon>Pseudomonadota</taxon>
        <taxon>Alphaproteobacteria</taxon>
        <taxon>Sphingomonadales</taxon>
        <taxon>Sphingomonadaceae</taxon>
        <taxon>Novosphingobium</taxon>
    </lineage>
</organism>
<dbReference type="Gene3D" id="1.10.10.10">
    <property type="entry name" value="Winged helix-like DNA-binding domain superfamily/Winged helix DNA-binding domain"/>
    <property type="match status" value="1"/>
</dbReference>
<dbReference type="AlphaFoldDB" id="A0A3S2X7W0"/>
<dbReference type="SMART" id="SM00347">
    <property type="entry name" value="HTH_MARR"/>
    <property type="match status" value="1"/>
</dbReference>
<dbReference type="InterPro" id="IPR000835">
    <property type="entry name" value="HTH_MarR-typ"/>
</dbReference>
<evidence type="ECO:0000313" key="2">
    <source>
        <dbReference type="EMBL" id="RVU07969.1"/>
    </source>
</evidence>
<name>A0A3S2X7W0_9SPHN</name>
<evidence type="ECO:0000259" key="1">
    <source>
        <dbReference type="SMART" id="SM00347"/>
    </source>
</evidence>
<sequence length="319" mass="34667">MNSNFSYDNHEDDLSVSRIGVSVFAERPSLRETMQEDVTGAGFRVTETGNLMRLVDTAEAGPALGDIVMVDCPLVDAALLAGLARLDLVAARKGLGLVISTSVDALDDVFAALDQSQPQILVAPSRTERLVALGQVMTQLPQRRVRELSDEDRLVILRLTQQITEIGEKLSGLSGGAVPKPVGQPSAFRFDPPASAASSESVAGLPDARIIRRIIRNRQLRGRFLNPELFADPAWDMLLDLTAAHLEKVRVSVTSLCIASGVPPTTALRWIGQMTDAGLLKRVEDDQDRRRAFIVLTDKARDAMAAYFAEMGNTAHRLV</sequence>
<gene>
    <name evidence="2" type="ORF">EOE18_01425</name>
</gene>
<dbReference type="Proteomes" id="UP000282837">
    <property type="component" value="Unassembled WGS sequence"/>
</dbReference>
<dbReference type="InterPro" id="IPR036390">
    <property type="entry name" value="WH_DNA-bd_sf"/>
</dbReference>
<evidence type="ECO:0000313" key="3">
    <source>
        <dbReference type="Proteomes" id="UP000282837"/>
    </source>
</evidence>
<dbReference type="OrthoDB" id="7594920at2"/>
<keyword evidence="3" id="KW-1185">Reference proteome</keyword>
<comment type="caution">
    <text evidence="2">The sequence shown here is derived from an EMBL/GenBank/DDBJ whole genome shotgun (WGS) entry which is preliminary data.</text>
</comment>
<proteinExistence type="predicted"/>
<feature type="domain" description="HTH marR-type" evidence="1">
    <location>
        <begin position="223"/>
        <end position="318"/>
    </location>
</feature>
<protein>
    <submittedName>
        <fullName evidence="2">MarR family transcriptional regulator</fullName>
    </submittedName>
</protein>
<reference evidence="2 3" key="1">
    <citation type="submission" date="2019-01" db="EMBL/GenBank/DDBJ databases">
        <authorList>
            <person name="Chen W.-M."/>
        </authorList>
    </citation>
    <scope>NUCLEOTIDE SEQUENCE [LARGE SCALE GENOMIC DNA]</scope>
    <source>
        <strain evidence="2 3">FSY-9</strain>
    </source>
</reference>
<dbReference type="SUPFAM" id="SSF46785">
    <property type="entry name" value="Winged helix' DNA-binding domain"/>
    <property type="match status" value="1"/>
</dbReference>
<accession>A0A3S2X7W0</accession>
<dbReference type="GO" id="GO:0003700">
    <property type="term" value="F:DNA-binding transcription factor activity"/>
    <property type="evidence" value="ECO:0007669"/>
    <property type="project" value="InterPro"/>
</dbReference>
<dbReference type="InterPro" id="IPR036388">
    <property type="entry name" value="WH-like_DNA-bd_sf"/>
</dbReference>